<feature type="compositionally biased region" description="Polar residues" evidence="3">
    <location>
        <begin position="599"/>
        <end position="615"/>
    </location>
</feature>
<feature type="region of interest" description="Disordered" evidence="3">
    <location>
        <begin position="493"/>
        <end position="647"/>
    </location>
</feature>
<dbReference type="PANTHER" id="PTHR31631:SF0">
    <property type="entry name" value="PROTEIN NETWORKED 2D"/>
    <property type="match status" value="1"/>
</dbReference>
<feature type="compositionally biased region" description="Polar residues" evidence="3">
    <location>
        <begin position="637"/>
        <end position="647"/>
    </location>
</feature>
<feature type="compositionally biased region" description="Polar residues" evidence="3">
    <location>
        <begin position="304"/>
        <end position="315"/>
    </location>
</feature>
<dbReference type="InterPro" id="IPR056888">
    <property type="entry name" value="NET2A-D/KIP1-like_dom"/>
</dbReference>
<feature type="domain" description="NAB" evidence="4">
    <location>
        <begin position="10"/>
        <end position="90"/>
    </location>
</feature>
<feature type="coiled-coil region" evidence="2">
    <location>
        <begin position="889"/>
        <end position="920"/>
    </location>
</feature>
<feature type="region of interest" description="Disordered" evidence="3">
    <location>
        <begin position="296"/>
        <end position="334"/>
    </location>
</feature>
<name>A0AAW1K828_SAPOF</name>
<comment type="caution">
    <text evidence="5">The sequence shown here is derived from an EMBL/GenBank/DDBJ whole genome shotgun (WGS) entry which is preliminary data.</text>
</comment>
<evidence type="ECO:0000256" key="2">
    <source>
        <dbReference type="SAM" id="Coils"/>
    </source>
</evidence>
<dbReference type="AlphaFoldDB" id="A0AAW1K828"/>
<proteinExistence type="predicted"/>
<feature type="compositionally biased region" description="Basic and acidic residues" evidence="3">
    <location>
        <begin position="582"/>
        <end position="596"/>
    </location>
</feature>
<dbReference type="GO" id="GO:0003779">
    <property type="term" value="F:actin binding"/>
    <property type="evidence" value="ECO:0007669"/>
    <property type="project" value="InterPro"/>
</dbReference>
<feature type="region of interest" description="Disordered" evidence="3">
    <location>
        <begin position="662"/>
        <end position="688"/>
    </location>
</feature>
<feature type="compositionally biased region" description="Basic and acidic residues" evidence="3">
    <location>
        <begin position="619"/>
        <end position="631"/>
    </location>
</feature>
<dbReference type="Pfam" id="PF24918">
    <property type="entry name" value="NET2A_C"/>
    <property type="match status" value="1"/>
</dbReference>
<feature type="region of interest" description="Disordered" evidence="3">
    <location>
        <begin position="774"/>
        <end position="802"/>
    </location>
</feature>
<reference evidence="5" key="1">
    <citation type="submission" date="2024-03" db="EMBL/GenBank/DDBJ databases">
        <title>WGS assembly of Saponaria officinalis var. Norfolk2.</title>
        <authorList>
            <person name="Jenkins J."/>
            <person name="Shu S."/>
            <person name="Grimwood J."/>
            <person name="Barry K."/>
            <person name="Goodstein D."/>
            <person name="Schmutz J."/>
            <person name="Leebens-Mack J."/>
            <person name="Osbourn A."/>
        </authorList>
    </citation>
    <scope>NUCLEOTIDE SEQUENCE [LARGE SCALE GENOMIC DNA]</scope>
    <source>
        <strain evidence="5">JIC</strain>
    </source>
</reference>
<feature type="compositionally biased region" description="Polar residues" evidence="3">
    <location>
        <begin position="515"/>
        <end position="525"/>
    </location>
</feature>
<evidence type="ECO:0000259" key="4">
    <source>
        <dbReference type="PROSITE" id="PS51774"/>
    </source>
</evidence>
<dbReference type="Pfam" id="PF25014">
    <property type="entry name" value="NET2A"/>
    <property type="match status" value="1"/>
</dbReference>
<protein>
    <recommendedName>
        <fullName evidence="4">NAB domain-containing protein</fullName>
    </recommendedName>
</protein>
<accession>A0AAW1K828</accession>
<feature type="coiled-coil region" evidence="2">
    <location>
        <begin position="183"/>
        <end position="238"/>
    </location>
</feature>
<evidence type="ECO:0000256" key="1">
    <source>
        <dbReference type="ARBA" id="ARBA00023054"/>
    </source>
</evidence>
<evidence type="ECO:0000313" key="6">
    <source>
        <dbReference type="Proteomes" id="UP001443914"/>
    </source>
</evidence>
<feature type="compositionally biased region" description="Basic and acidic residues" evidence="3">
    <location>
        <begin position="527"/>
        <end position="551"/>
    </location>
</feature>
<feature type="region of interest" description="Disordered" evidence="3">
    <location>
        <begin position="988"/>
        <end position="1011"/>
    </location>
</feature>
<sequence>MLQRAASNAYSWWWASHLRTKQSKWLEQSLQDMGDKVESVLKLITQPGDSFAKRAEMYYKHRPELINFVEESFRAYQSLAERYDHISKELQNANSTLASAFPDQFQYQIDDDDDFDDAPPPRMPRKFQVEKPPNPNIPKAPPKFPTKNIKAIIALTNSKNPSPAAVPKSTGHANKVPKSGLAKSEALTEIDKLQKQILTFQTEKEFAKSSYESGYAKYWNIEEKITGMQEKISKLQDEFGISQAIDDDEARNLMAGAAIKSCQETLAQLQEKQERGAADAKAERQRIKEARNKIRSLTGEMPQENPTDASETVASFKSEENQSSVDDEAGTLGESKNLEMIRDKIKEHFDVGETNLLTVSEMAEKIDELVNKVINLETAVSSQTALIHTLRTETDELQSHINKLEEDKASLIEGKNDLTDKVSEMESKLKGLHELDRSFQQHNSSLESHFSEARYNLDTVSKKLHDVIPDEEFETSSQSQKNEQIIAIPNAHTELFQDTNPSIVNQNKDREGTEQLKSNLESLTPTRMERAQTRSSQEESKLVTRQPEEQLHSMVKQQVNHQGTRQQPETISTNEPIISQKVKSEETPNSKAEEPVNPHVTQQQPATLIGNQPNIPQDVKPRETQNSKAKEPVNPVGTFQQPATLPANEQVNLDDILQKESVIKPNDGSGAPSSVHTRGHARKEEDEPDWQQLFENGLEGKEKVLLAEYTSTLRNYKEAKKRLEELEMKSQVDVSGIEVQLQELKKYNAMKDEENHSLRQRLNALQKRLEEYKNAKEEKDVDPVRNDEPPPPPLPEDDDDDDMGAFAIYEQEISPVEQKLRADIDEILEENLDFWMRFSVSFGQIQKFQNGAQDLFSELAKLEKDKEKEGSSHGHASLKSDMRPIYKHLREIETDLTVWLEQSEKLKEELQRRFSQLCNIQQEIKHALNTGAEDDDMKFTTYNAAKFQGEVANMKQENHKVADELQAGMDHITGLQVEVERTVTRLSDELGLSGTKSQNENQTRDGNRGGKVPLSSFIFGVKPQKKKQSIFLGVKYPAMMHRKYQHLKADKSLD</sequence>
<dbReference type="Gene3D" id="1.20.5.340">
    <property type="match status" value="1"/>
</dbReference>
<gene>
    <name evidence="5" type="ORF">RND81_06G006700</name>
</gene>
<dbReference type="SUPFAM" id="SSF90257">
    <property type="entry name" value="Myosin rod fragments"/>
    <property type="match status" value="1"/>
</dbReference>
<dbReference type="InterPro" id="IPR011684">
    <property type="entry name" value="NAB"/>
</dbReference>
<dbReference type="PROSITE" id="PS51774">
    <property type="entry name" value="NAB"/>
    <property type="match status" value="1"/>
</dbReference>
<evidence type="ECO:0000313" key="5">
    <source>
        <dbReference type="EMBL" id="KAK9713148.1"/>
    </source>
</evidence>
<feature type="compositionally biased region" description="Polar residues" evidence="3">
    <location>
        <begin position="496"/>
        <end position="506"/>
    </location>
</feature>
<organism evidence="5 6">
    <name type="scientific">Saponaria officinalis</name>
    <name type="common">Common soapwort</name>
    <name type="synonym">Lychnis saponaria</name>
    <dbReference type="NCBI Taxonomy" id="3572"/>
    <lineage>
        <taxon>Eukaryota</taxon>
        <taxon>Viridiplantae</taxon>
        <taxon>Streptophyta</taxon>
        <taxon>Embryophyta</taxon>
        <taxon>Tracheophyta</taxon>
        <taxon>Spermatophyta</taxon>
        <taxon>Magnoliopsida</taxon>
        <taxon>eudicotyledons</taxon>
        <taxon>Gunneridae</taxon>
        <taxon>Pentapetalae</taxon>
        <taxon>Caryophyllales</taxon>
        <taxon>Caryophyllaceae</taxon>
        <taxon>Caryophylleae</taxon>
        <taxon>Saponaria</taxon>
    </lineage>
</organism>
<dbReference type="PANTHER" id="PTHR31631">
    <property type="entry name" value="PROTEIN NETWORKED 2D"/>
    <property type="match status" value="1"/>
</dbReference>
<feature type="coiled-coil region" evidence="2">
    <location>
        <begin position="359"/>
        <end position="435"/>
    </location>
</feature>
<dbReference type="InterPro" id="IPR056889">
    <property type="entry name" value="NET2A-D/KIP1-like_C"/>
</dbReference>
<dbReference type="Pfam" id="PF07765">
    <property type="entry name" value="KIP1"/>
    <property type="match status" value="1"/>
</dbReference>
<keyword evidence="1 2" id="KW-0175">Coiled coil</keyword>
<feature type="region of interest" description="Disordered" evidence="3">
    <location>
        <begin position="160"/>
        <end position="179"/>
    </location>
</feature>
<evidence type="ECO:0000256" key="3">
    <source>
        <dbReference type="SAM" id="MobiDB-lite"/>
    </source>
</evidence>
<feature type="compositionally biased region" description="Polar residues" evidence="3">
    <location>
        <begin position="555"/>
        <end position="577"/>
    </location>
</feature>
<dbReference type="EMBL" id="JBDFQZ010000006">
    <property type="protein sequence ID" value="KAK9713148.1"/>
    <property type="molecule type" value="Genomic_DNA"/>
</dbReference>
<keyword evidence="6" id="KW-1185">Reference proteome</keyword>
<feature type="compositionally biased region" description="Basic and acidic residues" evidence="3">
    <location>
        <begin position="774"/>
        <end position="788"/>
    </location>
</feature>
<dbReference type="Proteomes" id="UP001443914">
    <property type="component" value="Unassembled WGS sequence"/>
</dbReference>